<gene>
    <name evidence="2" type="ORF">V5N11_000948</name>
</gene>
<reference evidence="2 3" key="1">
    <citation type="submission" date="2024-04" db="EMBL/GenBank/DDBJ databases">
        <title>Genome assembly C_amara_ONT_v2.</title>
        <authorList>
            <person name="Yant L."/>
            <person name="Moore C."/>
            <person name="Slenker M."/>
        </authorList>
    </citation>
    <scope>NUCLEOTIDE SEQUENCE [LARGE SCALE GENOMIC DNA]</scope>
    <source>
        <tissue evidence="2">Leaf</tissue>
    </source>
</reference>
<name>A0ABD1C5Q6_CARAN</name>
<keyword evidence="1" id="KW-1133">Transmembrane helix</keyword>
<keyword evidence="3" id="KW-1185">Reference proteome</keyword>
<evidence type="ECO:0000313" key="3">
    <source>
        <dbReference type="Proteomes" id="UP001558713"/>
    </source>
</evidence>
<feature type="transmembrane region" description="Helical" evidence="1">
    <location>
        <begin position="201"/>
        <end position="222"/>
    </location>
</feature>
<accession>A0ABD1C5Q6</accession>
<evidence type="ECO:0000313" key="2">
    <source>
        <dbReference type="EMBL" id="KAL1224619.1"/>
    </source>
</evidence>
<keyword evidence="1" id="KW-0812">Transmembrane</keyword>
<protein>
    <submittedName>
        <fullName evidence="2">Protein REVERSION-TO-ETHYLENE SENSITIVITY1</fullName>
    </submittedName>
</protein>
<sequence length="251" mass="28578">MSRGRGRLPSMGLQRSYDVEGALSVIREEEDDDDHGHDLWPLSEIDTKKSKFPCCLVWTPLPVVSWLAPFIGHIGICREDGVILDFAVSNFVNVDAFMFGPPARYLQLDRIKCCFPPHLAGHTCKYGYQHTEFGTSLTWDDSLSMSVRSCEHKTYNIFTCNCHSFVADCLNRLCYDGSMEWNMVNVAILFMRKGKWVNASSVFRSFLPAISVTTLGVLLVGWPFLIGLFSFSFLLYAWYIIVTYCFKDILC</sequence>
<dbReference type="EMBL" id="JBANAX010000050">
    <property type="protein sequence ID" value="KAL1224619.1"/>
    <property type="molecule type" value="Genomic_DNA"/>
</dbReference>
<evidence type="ECO:0000256" key="1">
    <source>
        <dbReference type="SAM" id="Phobius"/>
    </source>
</evidence>
<keyword evidence="1" id="KW-0472">Membrane</keyword>
<feature type="transmembrane region" description="Helical" evidence="1">
    <location>
        <begin position="228"/>
        <end position="246"/>
    </location>
</feature>
<organism evidence="2 3">
    <name type="scientific">Cardamine amara subsp. amara</name>
    <dbReference type="NCBI Taxonomy" id="228776"/>
    <lineage>
        <taxon>Eukaryota</taxon>
        <taxon>Viridiplantae</taxon>
        <taxon>Streptophyta</taxon>
        <taxon>Embryophyta</taxon>
        <taxon>Tracheophyta</taxon>
        <taxon>Spermatophyta</taxon>
        <taxon>Magnoliopsida</taxon>
        <taxon>eudicotyledons</taxon>
        <taxon>Gunneridae</taxon>
        <taxon>Pentapetalae</taxon>
        <taxon>rosids</taxon>
        <taxon>malvids</taxon>
        <taxon>Brassicales</taxon>
        <taxon>Brassicaceae</taxon>
        <taxon>Cardamineae</taxon>
        <taxon>Cardamine</taxon>
    </lineage>
</organism>
<comment type="caution">
    <text evidence="2">The sequence shown here is derived from an EMBL/GenBank/DDBJ whole genome shotgun (WGS) entry which is preliminary data.</text>
</comment>
<dbReference type="InterPro" id="IPR008496">
    <property type="entry name" value="TMEM222/RTE1"/>
</dbReference>
<dbReference type="PANTHER" id="PTHR20921">
    <property type="entry name" value="TRANSMEMBRANE PROTEIN 222"/>
    <property type="match status" value="1"/>
</dbReference>
<dbReference type="PANTHER" id="PTHR20921:SF7">
    <property type="entry name" value="PROTEIN REVERSION-TO-ETHYLENE SENSITIVITY1"/>
    <property type="match status" value="1"/>
</dbReference>
<proteinExistence type="predicted"/>
<dbReference type="Proteomes" id="UP001558713">
    <property type="component" value="Unassembled WGS sequence"/>
</dbReference>
<dbReference type="AlphaFoldDB" id="A0ABD1C5Q6"/>
<dbReference type="Pfam" id="PF05608">
    <property type="entry name" value="RTE1"/>
    <property type="match status" value="1"/>
</dbReference>